<feature type="coiled-coil region" evidence="2">
    <location>
        <begin position="152"/>
        <end position="179"/>
    </location>
</feature>
<dbReference type="STRING" id="45286.A0A120K1C7"/>
<evidence type="ECO:0000313" key="5">
    <source>
        <dbReference type="EMBL" id="AMD19216.1"/>
    </source>
</evidence>
<dbReference type="Proteomes" id="UP000243052">
    <property type="component" value="Chromosome ii"/>
</dbReference>
<gene>
    <name evidence="5" type="ORF">AW171_hschr21032</name>
</gene>
<protein>
    <submittedName>
        <fullName evidence="5">HBR315Wp</fullName>
    </submittedName>
</protein>
<comment type="similarity">
    <text evidence="1">Belongs to the PIH1 family.</text>
</comment>
<dbReference type="EMBL" id="CP014242">
    <property type="protein sequence ID" value="AMD19216.1"/>
    <property type="molecule type" value="Genomic_DNA"/>
</dbReference>
<dbReference type="Pfam" id="PF18482">
    <property type="entry name" value="Pih1_fungal_CS"/>
    <property type="match status" value="1"/>
</dbReference>
<dbReference type="GO" id="GO:0097255">
    <property type="term" value="C:R2TP complex"/>
    <property type="evidence" value="ECO:0007669"/>
    <property type="project" value="TreeGrafter"/>
</dbReference>
<name>A0A120K1C7_9SACH</name>
<proteinExistence type="inferred from homology"/>
<dbReference type="GO" id="GO:0000492">
    <property type="term" value="P:box C/D snoRNP assembly"/>
    <property type="evidence" value="ECO:0007669"/>
    <property type="project" value="TreeGrafter"/>
</dbReference>
<dbReference type="OrthoDB" id="5135119at2759"/>
<dbReference type="InterPro" id="IPR012981">
    <property type="entry name" value="PIH1_N"/>
</dbReference>
<sequence>MDFLLRRVDSSASSVVKIKAEAGFVVKSKLEFSKDGILKVGTKVFINVCHGKEVPKPEIAFNPSIVYPLITNNRWEIPIITSSVREDKDKKGQLCYVWDCCINSVCMGWVNKDLQLKEIVVEWCLESCELRQDVAISRESVVFPKLRSKGTIPELEMLKEELETNAEKAIQEAVERSEEGPAAFLELRRSVFNEDKLSTPEDGGDDGDMLPPLFPNTAANGRKPLIEEIDPSSVNKRCLSDFCSKVQAPSRGVLEYDVKMGKTADSSKYKLKIEVKSQLSSAKDYSLQLDTTSNVLVISNTNTDLYEKKELRIPLPNIYNSQPEIASFFTTRDNLLKIFI</sequence>
<accession>A0A120K1C7</accession>
<evidence type="ECO:0000259" key="4">
    <source>
        <dbReference type="Pfam" id="PF18482"/>
    </source>
</evidence>
<dbReference type="AlphaFoldDB" id="A0A120K1C7"/>
<dbReference type="PANTHER" id="PTHR22997:SF0">
    <property type="entry name" value="PIH1 DOMAIN-CONTAINING PROTEIN 1"/>
    <property type="match status" value="1"/>
</dbReference>
<keyword evidence="6" id="KW-1185">Reference proteome</keyword>
<reference evidence="5 6" key="1">
    <citation type="submission" date="2016-01" db="EMBL/GenBank/DDBJ databases">
        <title>Genome sequence of the yeast Holleya sinecauda.</title>
        <authorList>
            <person name="Dietrich F.S."/>
        </authorList>
    </citation>
    <scope>NUCLEOTIDE SEQUENCE [LARGE SCALE GENOMIC DNA]</scope>
    <source>
        <strain evidence="5 6">ATCC 58844</strain>
    </source>
</reference>
<evidence type="ECO:0000313" key="6">
    <source>
        <dbReference type="Proteomes" id="UP000243052"/>
    </source>
</evidence>
<dbReference type="RefSeq" id="XP_017986212.1">
    <property type="nucleotide sequence ID" value="XM_018130723.1"/>
</dbReference>
<keyword evidence="2" id="KW-0175">Coiled coil</keyword>
<organism evidence="5 6">
    <name type="scientific">Eremothecium sinecaudum</name>
    <dbReference type="NCBI Taxonomy" id="45286"/>
    <lineage>
        <taxon>Eukaryota</taxon>
        <taxon>Fungi</taxon>
        <taxon>Dikarya</taxon>
        <taxon>Ascomycota</taxon>
        <taxon>Saccharomycotina</taxon>
        <taxon>Saccharomycetes</taxon>
        <taxon>Saccharomycetales</taxon>
        <taxon>Saccharomycetaceae</taxon>
        <taxon>Eremothecium</taxon>
    </lineage>
</organism>
<dbReference type="GO" id="GO:0005737">
    <property type="term" value="C:cytoplasm"/>
    <property type="evidence" value="ECO:0007669"/>
    <property type="project" value="TreeGrafter"/>
</dbReference>
<dbReference type="GeneID" id="28721476"/>
<feature type="domain" description="Pih1 Ascomycota CS" evidence="4">
    <location>
        <begin position="254"/>
        <end position="340"/>
    </location>
</feature>
<evidence type="ECO:0000256" key="1">
    <source>
        <dbReference type="ARBA" id="ARBA00008511"/>
    </source>
</evidence>
<dbReference type="InterPro" id="IPR050734">
    <property type="entry name" value="PIH1/Kintoun_subfamily"/>
</dbReference>
<feature type="domain" description="PIH1 N-terminal" evidence="3">
    <location>
        <begin position="15"/>
        <end position="162"/>
    </location>
</feature>
<evidence type="ECO:0000256" key="2">
    <source>
        <dbReference type="SAM" id="Coils"/>
    </source>
</evidence>
<dbReference type="Gene3D" id="2.60.40.4160">
    <property type="match status" value="1"/>
</dbReference>
<dbReference type="PANTHER" id="PTHR22997">
    <property type="entry name" value="PIH1 DOMAIN-CONTAINING PROTEIN 1"/>
    <property type="match status" value="1"/>
</dbReference>
<dbReference type="GO" id="GO:1990904">
    <property type="term" value="C:ribonucleoprotein complex"/>
    <property type="evidence" value="ECO:0007669"/>
    <property type="project" value="TreeGrafter"/>
</dbReference>
<dbReference type="InterPro" id="IPR041441">
    <property type="entry name" value="Pih1_CS_Ascomycota"/>
</dbReference>
<dbReference type="Pfam" id="PF08190">
    <property type="entry name" value="PIH1"/>
    <property type="match status" value="1"/>
</dbReference>
<evidence type="ECO:0000259" key="3">
    <source>
        <dbReference type="Pfam" id="PF08190"/>
    </source>
</evidence>
<dbReference type="GO" id="GO:0006364">
    <property type="term" value="P:rRNA processing"/>
    <property type="evidence" value="ECO:0007669"/>
    <property type="project" value="TreeGrafter"/>
</dbReference>